<evidence type="ECO:0000313" key="1">
    <source>
        <dbReference type="EMBL" id="KAI3664870.1"/>
    </source>
</evidence>
<sequence length="357" mass="38561">MDCRMKPVDVRDKSATSSGGGSDGQLSPMSSNLGGGSPMLRHSRSGSVVKRSQTTKAAAQRLAQMMNHHQTSDSEDEDDFLSDYNPSPATTSSVGGRSQFRPSSPMTVGTATEQRSAPRAASLGRASQPVIKRAELRRQSMGSSSSSSYAMEQIHLQSARSSSDQTSNSLRSSQSNNTAECVQPTSARSNRSPLVHPVEQPSSARSAPASRPSLGIKPVTMVPPSVPLSLRPSLFGGQVDTQSDTQKNKSSILSRLSLDLGAAFAFRETSNQRSANASTSVSASALQDEIDMLQEENESLLEKLECYHEHTFLRRRLGQSSHLDLSLRKISFYACSREGAIFTHYVCLVLFLRSETV</sequence>
<evidence type="ECO:0000313" key="2">
    <source>
        <dbReference type="Proteomes" id="UP001055879"/>
    </source>
</evidence>
<organism evidence="1 2">
    <name type="scientific">Arctium lappa</name>
    <name type="common">Greater burdock</name>
    <name type="synonym">Lappa major</name>
    <dbReference type="NCBI Taxonomy" id="4217"/>
    <lineage>
        <taxon>Eukaryota</taxon>
        <taxon>Viridiplantae</taxon>
        <taxon>Streptophyta</taxon>
        <taxon>Embryophyta</taxon>
        <taxon>Tracheophyta</taxon>
        <taxon>Spermatophyta</taxon>
        <taxon>Magnoliopsida</taxon>
        <taxon>eudicotyledons</taxon>
        <taxon>Gunneridae</taxon>
        <taxon>Pentapetalae</taxon>
        <taxon>asterids</taxon>
        <taxon>campanulids</taxon>
        <taxon>Asterales</taxon>
        <taxon>Asteraceae</taxon>
        <taxon>Carduoideae</taxon>
        <taxon>Cardueae</taxon>
        <taxon>Arctiinae</taxon>
        <taxon>Arctium</taxon>
    </lineage>
</organism>
<dbReference type="Proteomes" id="UP001055879">
    <property type="component" value="Linkage Group LG18"/>
</dbReference>
<reference evidence="2" key="1">
    <citation type="journal article" date="2022" name="Mol. Ecol. Resour.">
        <title>The genomes of chicory, endive, great burdock and yacon provide insights into Asteraceae palaeo-polyploidization history and plant inulin production.</title>
        <authorList>
            <person name="Fan W."/>
            <person name="Wang S."/>
            <person name="Wang H."/>
            <person name="Wang A."/>
            <person name="Jiang F."/>
            <person name="Liu H."/>
            <person name="Zhao H."/>
            <person name="Xu D."/>
            <person name="Zhang Y."/>
        </authorList>
    </citation>
    <scope>NUCLEOTIDE SEQUENCE [LARGE SCALE GENOMIC DNA]</scope>
    <source>
        <strain evidence="2">cv. Niubang</strain>
    </source>
</reference>
<accession>A0ACB8XGV5</accession>
<dbReference type="EMBL" id="CM042064">
    <property type="protein sequence ID" value="KAI3664870.1"/>
    <property type="molecule type" value="Genomic_DNA"/>
</dbReference>
<reference evidence="1 2" key="2">
    <citation type="journal article" date="2022" name="Mol. Ecol. Resour.">
        <title>The genomes of chicory, endive, great burdock and yacon provide insights into Asteraceae paleo-polyploidization history and plant inulin production.</title>
        <authorList>
            <person name="Fan W."/>
            <person name="Wang S."/>
            <person name="Wang H."/>
            <person name="Wang A."/>
            <person name="Jiang F."/>
            <person name="Liu H."/>
            <person name="Zhao H."/>
            <person name="Xu D."/>
            <person name="Zhang Y."/>
        </authorList>
    </citation>
    <scope>NUCLEOTIDE SEQUENCE [LARGE SCALE GENOMIC DNA]</scope>
    <source>
        <strain evidence="2">cv. Niubang</strain>
    </source>
</reference>
<comment type="caution">
    <text evidence="1">The sequence shown here is derived from an EMBL/GenBank/DDBJ whole genome shotgun (WGS) entry which is preliminary data.</text>
</comment>
<gene>
    <name evidence="1" type="ORF">L6452_43479</name>
</gene>
<proteinExistence type="predicted"/>
<name>A0ACB8XGV5_ARCLA</name>
<protein>
    <submittedName>
        <fullName evidence="1">Uncharacterized protein</fullName>
    </submittedName>
</protein>
<keyword evidence="2" id="KW-1185">Reference proteome</keyword>